<sequence length="233" mass="25021">MTMAQKQSAKPMKAPIKKATSQSQPASKKERAAHPKYRDMILEAIKTLDNPRTKHGVSRIAIFNHIKANYALGDNDNVINSHLKKELLAGISDGNLTNTTASGARGSFKIGKKEKAAQVKAPTPKAEKGQGDVPKKKSVSKKKETPSKAASKEIAPTKRTRAPAKKAKLAETNVTKAQKAEQKHTSTKRTQPVAVSKPVTTARMKTTGTTVAPKSAVKKTSGKRAVRKEGVKA</sequence>
<dbReference type="InterPro" id="IPR036388">
    <property type="entry name" value="WH-like_DNA-bd_sf"/>
</dbReference>
<dbReference type="Gene3D" id="1.10.10.10">
    <property type="entry name" value="Winged helix-like DNA-binding domain superfamily/Winged helix DNA-binding domain"/>
    <property type="match status" value="1"/>
</dbReference>
<feature type="domain" description="H15" evidence="2">
    <location>
        <begin position="33"/>
        <end position="112"/>
    </location>
</feature>
<feature type="compositionally biased region" description="Basic and acidic residues" evidence="1">
    <location>
        <begin position="125"/>
        <end position="146"/>
    </location>
</feature>
<protein>
    <submittedName>
        <fullName evidence="4">H15 domain-containing protein</fullName>
    </submittedName>
</protein>
<dbReference type="GO" id="GO:0006334">
    <property type="term" value="P:nucleosome assembly"/>
    <property type="evidence" value="ECO:0007669"/>
    <property type="project" value="InterPro"/>
</dbReference>
<keyword evidence="3" id="KW-1185">Reference proteome</keyword>
<dbReference type="CDD" id="cd00073">
    <property type="entry name" value="H15"/>
    <property type="match status" value="1"/>
</dbReference>
<dbReference type="PROSITE" id="PS51504">
    <property type="entry name" value="H15"/>
    <property type="match status" value="1"/>
</dbReference>
<feature type="region of interest" description="Disordered" evidence="1">
    <location>
        <begin position="95"/>
        <end position="233"/>
    </location>
</feature>
<dbReference type="SMART" id="SM00526">
    <property type="entry name" value="H15"/>
    <property type="match status" value="1"/>
</dbReference>
<dbReference type="AlphaFoldDB" id="A0A914E3A9"/>
<evidence type="ECO:0000313" key="3">
    <source>
        <dbReference type="Proteomes" id="UP000887540"/>
    </source>
</evidence>
<evidence type="ECO:0000256" key="1">
    <source>
        <dbReference type="SAM" id="MobiDB-lite"/>
    </source>
</evidence>
<proteinExistence type="predicted"/>
<feature type="compositionally biased region" description="Polar residues" evidence="1">
    <location>
        <begin position="203"/>
        <end position="212"/>
    </location>
</feature>
<dbReference type="SUPFAM" id="SSF46785">
    <property type="entry name" value="Winged helix' DNA-binding domain"/>
    <property type="match status" value="1"/>
</dbReference>
<dbReference type="Pfam" id="PF00538">
    <property type="entry name" value="Linker_histone"/>
    <property type="match status" value="1"/>
</dbReference>
<evidence type="ECO:0000313" key="4">
    <source>
        <dbReference type="WBParaSite" id="ACRNAN_scaffold542.g17836.t1"/>
    </source>
</evidence>
<feature type="compositionally biased region" description="Basic and acidic residues" evidence="1">
    <location>
        <begin position="27"/>
        <end position="37"/>
    </location>
</feature>
<dbReference type="InterPro" id="IPR005818">
    <property type="entry name" value="Histone_H1/H5_H15"/>
</dbReference>
<reference evidence="4" key="1">
    <citation type="submission" date="2022-11" db="UniProtKB">
        <authorList>
            <consortium name="WormBaseParasite"/>
        </authorList>
    </citation>
    <scope>IDENTIFICATION</scope>
</reference>
<dbReference type="WBParaSite" id="ACRNAN_scaffold542.g17836.t1">
    <property type="protein sequence ID" value="ACRNAN_scaffold542.g17836.t1"/>
    <property type="gene ID" value="ACRNAN_scaffold542.g17836"/>
</dbReference>
<evidence type="ECO:0000259" key="2">
    <source>
        <dbReference type="PROSITE" id="PS51504"/>
    </source>
</evidence>
<accession>A0A914E3A9</accession>
<feature type="region of interest" description="Disordered" evidence="1">
    <location>
        <begin position="1"/>
        <end position="37"/>
    </location>
</feature>
<dbReference type="Proteomes" id="UP000887540">
    <property type="component" value="Unplaced"/>
</dbReference>
<dbReference type="GO" id="GO:0003677">
    <property type="term" value="F:DNA binding"/>
    <property type="evidence" value="ECO:0007669"/>
    <property type="project" value="InterPro"/>
</dbReference>
<dbReference type="InterPro" id="IPR036390">
    <property type="entry name" value="WH_DNA-bd_sf"/>
</dbReference>
<dbReference type="GO" id="GO:0000786">
    <property type="term" value="C:nucleosome"/>
    <property type="evidence" value="ECO:0007669"/>
    <property type="project" value="InterPro"/>
</dbReference>
<name>A0A914E3A9_9BILA</name>
<organism evidence="3 4">
    <name type="scientific">Acrobeloides nanus</name>
    <dbReference type="NCBI Taxonomy" id="290746"/>
    <lineage>
        <taxon>Eukaryota</taxon>
        <taxon>Metazoa</taxon>
        <taxon>Ecdysozoa</taxon>
        <taxon>Nematoda</taxon>
        <taxon>Chromadorea</taxon>
        <taxon>Rhabditida</taxon>
        <taxon>Tylenchina</taxon>
        <taxon>Cephalobomorpha</taxon>
        <taxon>Cephaloboidea</taxon>
        <taxon>Cephalobidae</taxon>
        <taxon>Acrobeloides</taxon>
    </lineage>
</organism>
<feature type="compositionally biased region" description="Basic residues" evidence="1">
    <location>
        <begin position="216"/>
        <end position="226"/>
    </location>
</feature>
<feature type="compositionally biased region" description="Basic residues" evidence="1">
    <location>
        <begin position="158"/>
        <end position="167"/>
    </location>
</feature>